<dbReference type="Proteomes" id="UP001176521">
    <property type="component" value="Unassembled WGS sequence"/>
</dbReference>
<evidence type="ECO:0000313" key="3">
    <source>
        <dbReference type="Proteomes" id="UP001176521"/>
    </source>
</evidence>
<dbReference type="EMBL" id="JAPDMQ010001385">
    <property type="protein sequence ID" value="KAK0518182.1"/>
    <property type="molecule type" value="Genomic_DNA"/>
</dbReference>
<evidence type="ECO:0000256" key="1">
    <source>
        <dbReference type="SAM" id="MobiDB-lite"/>
    </source>
</evidence>
<keyword evidence="3" id="KW-1185">Reference proteome</keyword>
<feature type="region of interest" description="Disordered" evidence="1">
    <location>
        <begin position="386"/>
        <end position="430"/>
    </location>
</feature>
<gene>
    <name evidence="2" type="ORF">OC842_007868</name>
</gene>
<feature type="compositionally biased region" description="Low complexity" evidence="1">
    <location>
        <begin position="397"/>
        <end position="413"/>
    </location>
</feature>
<evidence type="ECO:0000313" key="2">
    <source>
        <dbReference type="EMBL" id="KAK0518182.1"/>
    </source>
</evidence>
<comment type="caution">
    <text evidence="2">The sequence shown here is derived from an EMBL/GenBank/DDBJ whole genome shotgun (WGS) entry which is preliminary data.</text>
</comment>
<name>A0AAN6G3I3_9BASI</name>
<dbReference type="AlphaFoldDB" id="A0AAN6G3I3"/>
<organism evidence="2 3">
    <name type="scientific">Tilletia horrida</name>
    <dbReference type="NCBI Taxonomy" id="155126"/>
    <lineage>
        <taxon>Eukaryota</taxon>
        <taxon>Fungi</taxon>
        <taxon>Dikarya</taxon>
        <taxon>Basidiomycota</taxon>
        <taxon>Ustilaginomycotina</taxon>
        <taxon>Exobasidiomycetes</taxon>
        <taxon>Tilletiales</taxon>
        <taxon>Tilletiaceae</taxon>
        <taxon>Tilletia</taxon>
    </lineage>
</organism>
<sequence>MSSTIHTNTAARIARGHAFKLHDIRNASTGFLDWGNYNVSMPFDLDHYNVTVQRDIWYPLKARYLEPSLQPLLERLRGISNYIGEHKLGEDDEDENDGDYHEPRSMLRHILVDEVVRPLLPNEPWERVMHNKLPPAWHRQQAELQALGLIEQVDEAKMDREAESTLSLKLSVLPDGVRKAIQDTGLLGRDGQSIPLITTAAIWDPEVRMVPDYPNAQVCAVGLPTLRLLRTIQHRINPAIKTPVYTATLLFTRAAMICYLHILESDPREPVRTSVIYEQSCTANLRIIRFIQYLKNKLHTALAHSLGATFSAKAMLLTQQINSMALNTMTAAIAYSTGRDPSPSPPELIDEWVARGIEDSSHQECGAQQEMGARTLKGDAHNIQDDLDDFEEVGDQSTLSTGSDGTSNSGSSSAPQGTALPDGMVFAMKT</sequence>
<reference evidence="2" key="1">
    <citation type="journal article" date="2023" name="PhytoFront">
        <title>Draft Genome Resources of Seven Strains of Tilletia horrida, Causal Agent of Kernel Smut of Rice.</title>
        <authorList>
            <person name="Khanal S."/>
            <person name="Antony Babu S."/>
            <person name="Zhou X.G."/>
        </authorList>
    </citation>
    <scope>NUCLEOTIDE SEQUENCE</scope>
    <source>
        <strain evidence="2">TX3</strain>
    </source>
</reference>
<protein>
    <submittedName>
        <fullName evidence="2">Uncharacterized protein</fullName>
    </submittedName>
</protein>
<proteinExistence type="predicted"/>
<accession>A0AAN6G3I3</accession>